<dbReference type="GO" id="GO:0032259">
    <property type="term" value="P:methylation"/>
    <property type="evidence" value="ECO:0007669"/>
    <property type="project" value="UniProtKB-KW"/>
</dbReference>
<keyword evidence="6 12" id="KW-0489">Methyltransferase</keyword>
<dbReference type="AlphaFoldDB" id="A0A8I1A8G2"/>
<dbReference type="CDD" id="cd02440">
    <property type="entry name" value="AdoMet_MTases"/>
    <property type="match status" value="1"/>
</dbReference>
<keyword evidence="5" id="KW-0963">Cytoplasm</keyword>
<evidence type="ECO:0000256" key="11">
    <source>
        <dbReference type="ARBA" id="ARBA00031350"/>
    </source>
</evidence>
<dbReference type="GO" id="GO:0004719">
    <property type="term" value="F:protein-L-isoaspartate (D-aspartate) O-methyltransferase activity"/>
    <property type="evidence" value="ECO:0007669"/>
    <property type="project" value="UniProtKB-EC"/>
</dbReference>
<evidence type="ECO:0000256" key="8">
    <source>
        <dbReference type="ARBA" id="ARBA00022691"/>
    </source>
</evidence>
<dbReference type="InterPro" id="IPR029063">
    <property type="entry name" value="SAM-dependent_MTases_sf"/>
</dbReference>
<evidence type="ECO:0000256" key="2">
    <source>
        <dbReference type="ARBA" id="ARBA00005369"/>
    </source>
</evidence>
<reference evidence="12 13" key="1">
    <citation type="submission" date="2020-12" db="EMBL/GenBank/DDBJ databases">
        <title>WGS of Thermoactinomyces spp.</title>
        <authorList>
            <person name="Cheng K."/>
        </authorList>
    </citation>
    <scope>NUCLEOTIDE SEQUENCE [LARGE SCALE GENOMIC DNA]</scope>
    <source>
        <strain evidence="13">CICC 10671\DSM 43846</strain>
    </source>
</reference>
<evidence type="ECO:0000256" key="9">
    <source>
        <dbReference type="ARBA" id="ARBA00030757"/>
    </source>
</evidence>
<dbReference type="Pfam" id="PF01135">
    <property type="entry name" value="PCMT"/>
    <property type="match status" value="1"/>
</dbReference>
<dbReference type="PANTHER" id="PTHR11579:SF0">
    <property type="entry name" value="PROTEIN-L-ISOASPARTATE(D-ASPARTATE) O-METHYLTRANSFERASE"/>
    <property type="match status" value="1"/>
</dbReference>
<evidence type="ECO:0000256" key="5">
    <source>
        <dbReference type="ARBA" id="ARBA00022490"/>
    </source>
</evidence>
<dbReference type="EC" id="2.1.1.77" evidence="3"/>
<dbReference type="Gene3D" id="3.40.50.150">
    <property type="entry name" value="Vaccinia Virus protein VP39"/>
    <property type="match status" value="1"/>
</dbReference>
<comment type="caution">
    <text evidence="12">The sequence shown here is derived from an EMBL/GenBank/DDBJ whole genome shotgun (WGS) entry which is preliminary data.</text>
</comment>
<evidence type="ECO:0000256" key="6">
    <source>
        <dbReference type="ARBA" id="ARBA00022603"/>
    </source>
</evidence>
<keyword evidence="13" id="KW-1185">Reference proteome</keyword>
<proteinExistence type="inferred from homology"/>
<evidence type="ECO:0000256" key="4">
    <source>
        <dbReference type="ARBA" id="ARBA00013346"/>
    </source>
</evidence>
<keyword evidence="7 12" id="KW-0808">Transferase</keyword>
<dbReference type="InterPro" id="IPR000682">
    <property type="entry name" value="PCMT"/>
</dbReference>
<dbReference type="RefSeq" id="WP_181731872.1">
    <property type="nucleotide sequence ID" value="NZ_JACEIR010000004.1"/>
</dbReference>
<dbReference type="PANTHER" id="PTHR11579">
    <property type="entry name" value="PROTEIN-L-ISOASPARTATE O-METHYLTRANSFERASE"/>
    <property type="match status" value="1"/>
</dbReference>
<accession>A0A8I1A8G2</accession>
<dbReference type="EMBL" id="JAECVW010000002">
    <property type="protein sequence ID" value="MBH8594621.1"/>
    <property type="molecule type" value="Genomic_DNA"/>
</dbReference>
<evidence type="ECO:0000256" key="10">
    <source>
        <dbReference type="ARBA" id="ARBA00031323"/>
    </source>
</evidence>
<name>A0A8I1A8G2_THEIN</name>
<gene>
    <name evidence="12" type="ORF">I8U20_04680</name>
</gene>
<organism evidence="12 13">
    <name type="scientific">Thermoactinomyces intermedius</name>
    <dbReference type="NCBI Taxonomy" id="2024"/>
    <lineage>
        <taxon>Bacteria</taxon>
        <taxon>Bacillati</taxon>
        <taxon>Bacillota</taxon>
        <taxon>Bacilli</taxon>
        <taxon>Bacillales</taxon>
        <taxon>Thermoactinomycetaceae</taxon>
        <taxon>Thermoactinomyces</taxon>
    </lineage>
</organism>
<evidence type="ECO:0000313" key="12">
    <source>
        <dbReference type="EMBL" id="MBH8594621.1"/>
    </source>
</evidence>
<evidence type="ECO:0000256" key="7">
    <source>
        <dbReference type="ARBA" id="ARBA00022679"/>
    </source>
</evidence>
<protein>
    <recommendedName>
        <fullName evidence="4">Protein-L-isoaspartate O-methyltransferase</fullName>
        <ecNumber evidence="3">2.1.1.77</ecNumber>
    </recommendedName>
    <alternativeName>
        <fullName evidence="11">L-isoaspartyl protein carboxyl methyltransferase</fullName>
    </alternativeName>
    <alternativeName>
        <fullName evidence="9">Protein L-isoaspartyl methyltransferase</fullName>
    </alternativeName>
    <alternativeName>
        <fullName evidence="10">Protein-beta-aspartate methyltransferase</fullName>
    </alternativeName>
</protein>
<evidence type="ECO:0000256" key="1">
    <source>
        <dbReference type="ARBA" id="ARBA00004496"/>
    </source>
</evidence>
<dbReference type="GO" id="GO:0005737">
    <property type="term" value="C:cytoplasm"/>
    <property type="evidence" value="ECO:0007669"/>
    <property type="project" value="UniProtKB-SubCell"/>
</dbReference>
<comment type="subcellular location">
    <subcellularLocation>
        <location evidence="1">Cytoplasm</location>
    </subcellularLocation>
</comment>
<evidence type="ECO:0000313" key="13">
    <source>
        <dbReference type="Proteomes" id="UP000633619"/>
    </source>
</evidence>
<dbReference type="Proteomes" id="UP000633619">
    <property type="component" value="Unassembled WGS sequence"/>
</dbReference>
<dbReference type="SUPFAM" id="SSF53335">
    <property type="entry name" value="S-adenosyl-L-methionine-dependent methyltransferases"/>
    <property type="match status" value="1"/>
</dbReference>
<sequence>MPTIPEVFQRVNREKFIRKEDGSLIPQISSDGAIRGSLELLDVQKGQRVLEIGTGSAYSTALIALLAGPDGKVVSLDIEPKLTRRARRMFEDQNLHQVQFETRDGRKGWEAGSPYDRIVTWTTPDLLPEAWKHQLKEGGWVVTPFKVLPIADTNVVVRLIKRNGKLKGENVIPGSYIAMTERTPEEFFGPWIHAHWSGEGENPWWVSSSWMERPVDSDWVCHFLYLNPTTPPFPEVGDELRAFLLAVNPDGLTTAERSDGSYIGYSSPEGFALLSLRDSQWITTDERHAHVLIRWRESWIRKKRPSYSRIKARVVGKRVRVELKKEPEPKEI</sequence>
<comment type="similarity">
    <text evidence="2">Belongs to the methyltransferase superfamily. L-isoaspartyl/D-aspartyl protein methyltransferase family.</text>
</comment>
<evidence type="ECO:0000256" key="3">
    <source>
        <dbReference type="ARBA" id="ARBA00011890"/>
    </source>
</evidence>
<keyword evidence="8" id="KW-0949">S-adenosyl-L-methionine</keyword>